<reference evidence="1 2" key="1">
    <citation type="submission" date="2020-09" db="EMBL/GenBank/DDBJ databases">
        <title>Brevundimonas sp. LVF1 isolated from an oligotrophic pond in Goettingen, Germany.</title>
        <authorList>
            <person name="Friedrich I."/>
            <person name="Klassen A."/>
            <person name="Neubauer H."/>
            <person name="Schneider D."/>
            <person name="Hertel R."/>
            <person name="Daniel R."/>
        </authorList>
    </citation>
    <scope>NUCLEOTIDE SEQUENCE [LARGE SCALE GENOMIC DNA]</scope>
    <source>
        <strain evidence="1 2">LVF1</strain>
    </source>
</reference>
<gene>
    <name evidence="1" type="ORF">IFE19_01855</name>
</gene>
<accession>A0ABX7SN13</accession>
<name>A0ABX7SN13_9CAUL</name>
<dbReference type="Proteomes" id="UP000663942">
    <property type="component" value="Chromosome"/>
</dbReference>
<keyword evidence="2" id="KW-1185">Reference proteome</keyword>
<dbReference type="RefSeq" id="WP_207825201.1">
    <property type="nucleotide sequence ID" value="NZ_CP062006.1"/>
</dbReference>
<organism evidence="1 2">
    <name type="scientific">Brevundimonas pondensis</name>
    <dbReference type="NCBI Taxonomy" id="2774189"/>
    <lineage>
        <taxon>Bacteria</taxon>
        <taxon>Pseudomonadati</taxon>
        <taxon>Pseudomonadota</taxon>
        <taxon>Alphaproteobacteria</taxon>
        <taxon>Caulobacterales</taxon>
        <taxon>Caulobacteraceae</taxon>
        <taxon>Brevundimonas</taxon>
    </lineage>
</organism>
<sequence length="77" mass="8617">MTGDLFGHAPAAAPPKDGEISLAMTLHDQSADAWLLAPGIDRRVAKWAPKSRCRRGEGRDENVWTMPVWMARDRGWM</sequence>
<proteinExistence type="predicted"/>
<dbReference type="EMBL" id="CP062006">
    <property type="protein sequence ID" value="QTC88175.1"/>
    <property type="molecule type" value="Genomic_DNA"/>
</dbReference>
<evidence type="ECO:0000313" key="1">
    <source>
        <dbReference type="EMBL" id="QTC88175.1"/>
    </source>
</evidence>
<evidence type="ECO:0000313" key="2">
    <source>
        <dbReference type="Proteomes" id="UP000663942"/>
    </source>
</evidence>
<protein>
    <submittedName>
        <fullName evidence="1">Uncharacterized protein</fullName>
    </submittedName>
</protein>